<dbReference type="Pfam" id="PF00702">
    <property type="entry name" value="Hydrolase"/>
    <property type="match status" value="1"/>
</dbReference>
<dbReference type="InterPro" id="IPR050582">
    <property type="entry name" value="HAD-like_SerB"/>
</dbReference>
<evidence type="ECO:0000256" key="3">
    <source>
        <dbReference type="ARBA" id="ARBA00009184"/>
    </source>
</evidence>
<keyword evidence="7" id="KW-0479">Metal-binding</keyword>
<evidence type="ECO:0000256" key="12">
    <source>
        <dbReference type="ARBA" id="ARBA00048138"/>
    </source>
</evidence>
<evidence type="ECO:0000256" key="10">
    <source>
        <dbReference type="ARBA" id="ARBA00023299"/>
    </source>
</evidence>
<proteinExistence type="inferred from homology"/>
<evidence type="ECO:0000256" key="13">
    <source>
        <dbReference type="ARBA" id="ARBA00048523"/>
    </source>
</evidence>
<name>A0A6L9MTC5_9ALTE</name>
<comment type="catalytic activity">
    <reaction evidence="13">
        <text>O-phospho-D-serine + H2O = D-serine + phosphate</text>
        <dbReference type="Rhea" id="RHEA:24873"/>
        <dbReference type="ChEBI" id="CHEBI:15377"/>
        <dbReference type="ChEBI" id="CHEBI:35247"/>
        <dbReference type="ChEBI" id="CHEBI:43474"/>
        <dbReference type="ChEBI" id="CHEBI:58680"/>
        <dbReference type="EC" id="3.1.3.3"/>
    </reaction>
</comment>
<dbReference type="SFLD" id="SFLDS00003">
    <property type="entry name" value="Haloacid_Dehalogenase"/>
    <property type="match status" value="1"/>
</dbReference>
<comment type="catalytic activity">
    <reaction evidence="12">
        <text>O-phospho-L-serine + H2O = L-serine + phosphate</text>
        <dbReference type="Rhea" id="RHEA:21208"/>
        <dbReference type="ChEBI" id="CHEBI:15377"/>
        <dbReference type="ChEBI" id="CHEBI:33384"/>
        <dbReference type="ChEBI" id="CHEBI:43474"/>
        <dbReference type="ChEBI" id="CHEBI:57524"/>
        <dbReference type="EC" id="3.1.3.3"/>
    </reaction>
</comment>
<dbReference type="EC" id="3.1.3.3" evidence="4"/>
<keyword evidence="16" id="KW-1185">Reference proteome</keyword>
<dbReference type="GO" id="GO:0036424">
    <property type="term" value="F:L-phosphoserine phosphatase activity"/>
    <property type="evidence" value="ECO:0007669"/>
    <property type="project" value="InterPro"/>
</dbReference>
<keyword evidence="8 15" id="KW-0378">Hydrolase</keyword>
<gene>
    <name evidence="15" type="primary">serB</name>
    <name evidence="15" type="ORF">GTW09_08070</name>
</gene>
<evidence type="ECO:0000256" key="11">
    <source>
        <dbReference type="ARBA" id="ARBA00031693"/>
    </source>
</evidence>
<evidence type="ECO:0000256" key="9">
    <source>
        <dbReference type="ARBA" id="ARBA00022842"/>
    </source>
</evidence>
<dbReference type="SFLD" id="SFLDG01136">
    <property type="entry name" value="C1.6:_Phosphoserine_Phosphatas"/>
    <property type="match status" value="1"/>
</dbReference>
<dbReference type="UniPathway" id="UPA00135">
    <property type="reaction ID" value="UER00198"/>
</dbReference>
<dbReference type="AlphaFoldDB" id="A0A6L9MTC5"/>
<evidence type="ECO:0000256" key="1">
    <source>
        <dbReference type="ARBA" id="ARBA00001946"/>
    </source>
</evidence>
<dbReference type="Proteomes" id="UP000478837">
    <property type="component" value="Unassembled WGS sequence"/>
</dbReference>
<dbReference type="Gene3D" id="3.40.50.1000">
    <property type="entry name" value="HAD superfamily/HAD-like"/>
    <property type="match status" value="1"/>
</dbReference>
<dbReference type="InterPro" id="IPR004469">
    <property type="entry name" value="PSP"/>
</dbReference>
<dbReference type="NCBIfam" id="TIGR01488">
    <property type="entry name" value="HAD-SF-IB"/>
    <property type="match status" value="1"/>
</dbReference>
<dbReference type="SFLD" id="SFLDG01137">
    <property type="entry name" value="C1.6.1:_Phosphoserine_Phosphat"/>
    <property type="match status" value="1"/>
</dbReference>
<feature type="active site" description="Proton donor" evidence="14">
    <location>
        <position position="138"/>
    </location>
</feature>
<evidence type="ECO:0000256" key="5">
    <source>
        <dbReference type="ARBA" id="ARBA00015196"/>
    </source>
</evidence>
<evidence type="ECO:0000256" key="8">
    <source>
        <dbReference type="ARBA" id="ARBA00022801"/>
    </source>
</evidence>
<dbReference type="CDD" id="cd07500">
    <property type="entry name" value="HAD_PSP"/>
    <property type="match status" value="1"/>
</dbReference>
<dbReference type="GO" id="GO:0005737">
    <property type="term" value="C:cytoplasm"/>
    <property type="evidence" value="ECO:0007669"/>
    <property type="project" value="TreeGrafter"/>
</dbReference>
<evidence type="ECO:0000256" key="7">
    <source>
        <dbReference type="ARBA" id="ARBA00022723"/>
    </source>
</evidence>
<dbReference type="GO" id="GO:0006564">
    <property type="term" value="P:L-serine biosynthetic process"/>
    <property type="evidence" value="ECO:0007669"/>
    <property type="project" value="UniProtKB-KW"/>
</dbReference>
<evidence type="ECO:0000313" key="15">
    <source>
        <dbReference type="EMBL" id="NDW21472.1"/>
    </source>
</evidence>
<dbReference type="GO" id="GO:0000287">
    <property type="term" value="F:magnesium ion binding"/>
    <property type="evidence" value="ECO:0007669"/>
    <property type="project" value="TreeGrafter"/>
</dbReference>
<dbReference type="PANTHER" id="PTHR43344">
    <property type="entry name" value="PHOSPHOSERINE PHOSPHATASE"/>
    <property type="match status" value="1"/>
</dbReference>
<evidence type="ECO:0000256" key="2">
    <source>
        <dbReference type="ARBA" id="ARBA00005135"/>
    </source>
</evidence>
<evidence type="ECO:0000256" key="4">
    <source>
        <dbReference type="ARBA" id="ARBA00012640"/>
    </source>
</evidence>
<feature type="active site" description="Nucleophile" evidence="14">
    <location>
        <position position="136"/>
    </location>
</feature>
<dbReference type="PANTHER" id="PTHR43344:SF2">
    <property type="entry name" value="PHOSPHOSERINE PHOSPHATASE"/>
    <property type="match status" value="1"/>
</dbReference>
<keyword evidence="10" id="KW-0718">Serine biosynthesis</keyword>
<dbReference type="InterPro" id="IPR023214">
    <property type="entry name" value="HAD_sf"/>
</dbReference>
<dbReference type="NCBIfam" id="TIGR00338">
    <property type="entry name" value="serB"/>
    <property type="match status" value="1"/>
</dbReference>
<keyword evidence="6" id="KW-0028">Amino-acid biosynthesis</keyword>
<sequence length="337" mass="36310">MFKELPAVLDTFKSRLGDKESDSIHSSSALAGLINGQSTDVDFHASLTIIGQALTPYIVGNVLSDIQSHFDTGTLAFHHLHQQLGDDVVVARGNLIKDNKSELKAMLTALSATFNIDIGLQLSQPSLSKGGLLVMDMDSTVIGIECIDEIAKLADVGREVAEVTEKAMRGEIAFNESLNHRVACLEGVPVEHLRKIRDSLPIMPGIQALLSELKKHGWKLAIASGGFTYFADHLKQRLELDFATSNTLEVDNGQLTGKVVGEIVNADVKAETVKQLAAKWNIDSEQTVAMGDGANDLVMMKEAALGVACHGKPVVNEKADVAIRTGSLHSLLYFLSE</sequence>
<organism evidence="15 16">
    <name type="scientific">Alteromonas hispanica</name>
    <dbReference type="NCBI Taxonomy" id="315421"/>
    <lineage>
        <taxon>Bacteria</taxon>
        <taxon>Pseudomonadati</taxon>
        <taxon>Pseudomonadota</taxon>
        <taxon>Gammaproteobacteria</taxon>
        <taxon>Alteromonadales</taxon>
        <taxon>Alteromonadaceae</taxon>
        <taxon>Alteromonas/Salinimonas group</taxon>
        <taxon>Alteromonas</taxon>
    </lineage>
</organism>
<dbReference type="InterPro" id="IPR036412">
    <property type="entry name" value="HAD-like_sf"/>
</dbReference>
<keyword evidence="9" id="KW-0460">Magnesium</keyword>
<dbReference type="EMBL" id="JAAAWP010000004">
    <property type="protein sequence ID" value="NDW21472.1"/>
    <property type="molecule type" value="Genomic_DNA"/>
</dbReference>
<comment type="caution">
    <text evidence="15">The sequence shown here is derived from an EMBL/GenBank/DDBJ whole genome shotgun (WGS) entry which is preliminary data.</text>
</comment>
<protein>
    <recommendedName>
        <fullName evidence="5">Phosphoserine phosphatase</fullName>
        <ecNumber evidence="4">3.1.3.3</ecNumber>
    </recommendedName>
    <alternativeName>
        <fullName evidence="11">O-phosphoserine phosphohydrolase</fullName>
    </alternativeName>
</protein>
<dbReference type="SUPFAM" id="SSF56784">
    <property type="entry name" value="HAD-like"/>
    <property type="match status" value="1"/>
</dbReference>
<comment type="pathway">
    <text evidence="2">Amino-acid biosynthesis; L-serine biosynthesis; L-serine from 3-phospho-D-glycerate: step 3/3.</text>
</comment>
<accession>A0A6L9MTC5</accession>
<reference evidence="15 16" key="1">
    <citation type="submission" date="2020-01" db="EMBL/GenBank/DDBJ databases">
        <title>Genomes of bacteria type strains.</title>
        <authorList>
            <person name="Chen J."/>
            <person name="Zhu S."/>
            <person name="Yang J."/>
        </authorList>
    </citation>
    <scope>NUCLEOTIDE SEQUENCE [LARGE SCALE GENOMIC DNA]</scope>
    <source>
        <strain evidence="15 16">LMG 22958</strain>
    </source>
</reference>
<evidence type="ECO:0000313" key="16">
    <source>
        <dbReference type="Proteomes" id="UP000478837"/>
    </source>
</evidence>
<dbReference type="SFLD" id="SFLDF00029">
    <property type="entry name" value="phosphoserine_phosphatase"/>
    <property type="match status" value="1"/>
</dbReference>
<evidence type="ECO:0000256" key="6">
    <source>
        <dbReference type="ARBA" id="ARBA00022605"/>
    </source>
</evidence>
<comment type="cofactor">
    <cofactor evidence="1">
        <name>Mg(2+)</name>
        <dbReference type="ChEBI" id="CHEBI:18420"/>
    </cofactor>
</comment>
<evidence type="ECO:0000256" key="14">
    <source>
        <dbReference type="PIRSR" id="PIRSR604469-1"/>
    </source>
</evidence>
<comment type="similarity">
    <text evidence="3">Belongs to the HAD-like hydrolase superfamily. SerB family.</text>
</comment>